<dbReference type="OrthoDB" id="8918229at2759"/>
<dbReference type="CDD" id="cd00070">
    <property type="entry name" value="GLECT"/>
    <property type="match status" value="1"/>
</dbReference>
<dbReference type="GO" id="GO:0016936">
    <property type="term" value="F:galactoside binding"/>
    <property type="evidence" value="ECO:0007669"/>
    <property type="project" value="TreeGrafter"/>
</dbReference>
<dbReference type="Proteomes" id="UP001046870">
    <property type="component" value="Chromosome 1"/>
</dbReference>
<keyword evidence="1 2" id="KW-0430">Lectin</keyword>
<sequence length="134" mass="15365">MSKLELKNMSFKAGLDLKITGVPNSDANAFIINIGHSDDNIALHFNPRFDHEGDHRTIVCNSLHNGSWSDEQREGNFPFQQGEEFKVTISFDNDSFQIKLPDGHVMHFPNRFGDDKYKHIHVHGDVRIKGFKMK</sequence>
<dbReference type="FunFam" id="2.60.120.200:FF:000021">
    <property type="entry name" value="Galectin"/>
    <property type="match status" value="1"/>
</dbReference>
<evidence type="ECO:0000259" key="3">
    <source>
        <dbReference type="PROSITE" id="PS51304"/>
    </source>
</evidence>
<gene>
    <name evidence="4" type="ORF">MATL_G00003850</name>
</gene>
<feature type="domain" description="Galectin" evidence="3">
    <location>
        <begin position="3"/>
        <end position="134"/>
    </location>
</feature>
<dbReference type="Gene3D" id="2.60.120.200">
    <property type="match status" value="1"/>
</dbReference>
<dbReference type="InterPro" id="IPR001079">
    <property type="entry name" value="Galectin_CRD"/>
</dbReference>
<dbReference type="GO" id="GO:0005615">
    <property type="term" value="C:extracellular space"/>
    <property type="evidence" value="ECO:0007669"/>
    <property type="project" value="TreeGrafter"/>
</dbReference>
<dbReference type="PROSITE" id="PS51304">
    <property type="entry name" value="GALECTIN"/>
    <property type="match status" value="1"/>
</dbReference>
<evidence type="ECO:0000256" key="2">
    <source>
        <dbReference type="RuleBase" id="RU102079"/>
    </source>
</evidence>
<evidence type="ECO:0000256" key="1">
    <source>
        <dbReference type="ARBA" id="ARBA00022734"/>
    </source>
</evidence>
<evidence type="ECO:0000313" key="4">
    <source>
        <dbReference type="EMBL" id="KAG7491444.1"/>
    </source>
</evidence>
<dbReference type="SUPFAM" id="SSF49899">
    <property type="entry name" value="Concanavalin A-like lectins/glucanases"/>
    <property type="match status" value="1"/>
</dbReference>
<proteinExistence type="predicted"/>
<organism evidence="4 5">
    <name type="scientific">Megalops atlanticus</name>
    <name type="common">Tarpon</name>
    <name type="synonym">Clupea gigantea</name>
    <dbReference type="NCBI Taxonomy" id="7932"/>
    <lineage>
        <taxon>Eukaryota</taxon>
        <taxon>Metazoa</taxon>
        <taxon>Chordata</taxon>
        <taxon>Craniata</taxon>
        <taxon>Vertebrata</taxon>
        <taxon>Euteleostomi</taxon>
        <taxon>Actinopterygii</taxon>
        <taxon>Neopterygii</taxon>
        <taxon>Teleostei</taxon>
        <taxon>Elopiformes</taxon>
        <taxon>Megalopidae</taxon>
        <taxon>Megalops</taxon>
    </lineage>
</organism>
<dbReference type="EMBL" id="JAFDVH010000001">
    <property type="protein sequence ID" value="KAG7491444.1"/>
    <property type="molecule type" value="Genomic_DNA"/>
</dbReference>
<dbReference type="InterPro" id="IPR013320">
    <property type="entry name" value="ConA-like_dom_sf"/>
</dbReference>
<evidence type="ECO:0000313" key="5">
    <source>
        <dbReference type="Proteomes" id="UP001046870"/>
    </source>
</evidence>
<comment type="caution">
    <text evidence="4">The sequence shown here is derived from an EMBL/GenBank/DDBJ whole genome shotgun (WGS) entry which is preliminary data.</text>
</comment>
<dbReference type="PANTHER" id="PTHR11346">
    <property type="entry name" value="GALECTIN"/>
    <property type="match status" value="1"/>
</dbReference>
<reference evidence="4" key="1">
    <citation type="submission" date="2021-01" db="EMBL/GenBank/DDBJ databases">
        <authorList>
            <person name="Zahm M."/>
            <person name="Roques C."/>
            <person name="Cabau C."/>
            <person name="Klopp C."/>
            <person name="Donnadieu C."/>
            <person name="Jouanno E."/>
            <person name="Lampietro C."/>
            <person name="Louis A."/>
            <person name="Herpin A."/>
            <person name="Echchiki A."/>
            <person name="Berthelot C."/>
            <person name="Parey E."/>
            <person name="Roest-Crollius H."/>
            <person name="Braasch I."/>
            <person name="Postlethwait J."/>
            <person name="Bobe J."/>
            <person name="Montfort J."/>
            <person name="Bouchez O."/>
            <person name="Begum T."/>
            <person name="Mejri S."/>
            <person name="Adams A."/>
            <person name="Chen W.-J."/>
            <person name="Guiguen Y."/>
        </authorList>
    </citation>
    <scope>NUCLEOTIDE SEQUENCE</scope>
    <source>
        <strain evidence="4">YG-15Mar2019-1</strain>
        <tissue evidence="4">Brain</tissue>
    </source>
</reference>
<dbReference type="Pfam" id="PF00337">
    <property type="entry name" value="Gal-bind_lectin"/>
    <property type="match status" value="1"/>
</dbReference>
<accession>A0A9D3QIF6</accession>
<dbReference type="PANTHER" id="PTHR11346:SF97">
    <property type="entry name" value="GALECTIN-1"/>
    <property type="match status" value="1"/>
</dbReference>
<dbReference type="SMART" id="SM00908">
    <property type="entry name" value="Gal-bind_lectin"/>
    <property type="match status" value="1"/>
</dbReference>
<dbReference type="SMART" id="SM00276">
    <property type="entry name" value="GLECT"/>
    <property type="match status" value="1"/>
</dbReference>
<dbReference type="InterPro" id="IPR044156">
    <property type="entry name" value="Galectin-like"/>
</dbReference>
<dbReference type="AlphaFoldDB" id="A0A9D3QIF6"/>
<keyword evidence="5" id="KW-1185">Reference proteome</keyword>
<protein>
    <recommendedName>
        <fullName evidence="2">Galectin</fullName>
    </recommendedName>
</protein>
<dbReference type="GO" id="GO:0030246">
    <property type="term" value="F:carbohydrate binding"/>
    <property type="evidence" value="ECO:0007669"/>
    <property type="project" value="UniProtKB-UniRule"/>
</dbReference>
<dbReference type="GO" id="GO:0043236">
    <property type="term" value="F:laminin binding"/>
    <property type="evidence" value="ECO:0007669"/>
    <property type="project" value="TreeGrafter"/>
</dbReference>
<name>A0A9D3QIF6_MEGAT</name>